<dbReference type="PANTHER" id="PTHR12100:SF0">
    <property type="entry name" value="EXOCYST COMPLEX COMPONENT 5"/>
    <property type="match status" value="1"/>
</dbReference>
<dbReference type="OrthoDB" id="125856at2759"/>
<keyword evidence="2" id="KW-0813">Transport</keyword>
<keyword evidence="4 5" id="KW-0175">Coiled coil</keyword>
<dbReference type="InterPro" id="IPR048625">
    <property type="entry name" value="Sec10_N"/>
</dbReference>
<evidence type="ECO:0000256" key="5">
    <source>
        <dbReference type="SAM" id="Coils"/>
    </source>
</evidence>
<dbReference type="AlphaFoldDB" id="A0A9W8A6F9"/>
<feature type="coiled-coil region" evidence="5">
    <location>
        <begin position="59"/>
        <end position="89"/>
    </location>
</feature>
<dbReference type="Pfam" id="PF07393">
    <property type="entry name" value="Sec10_HB"/>
    <property type="match status" value="1"/>
</dbReference>
<sequence length="845" mass="95661">MSLQLNPQLRKKLTAKDFEGKFSATDFIEDITGNLVRDAGNFGNKFDPKSFIRIFDFALKDVTKVKEELDDQIKALEEEKRACETAHQNDVKQIKSQFVAIGARMESLEIDLGQMVGDVARIGEQLDIISREKFRAEEINELITFFSELSDDKIERLNELLGSGLEGQMKAAQVLRRLIAMTAENEYVSQSNIKGKTHIQKYSEEFENFVMKQFHDAYEKNNTQLMAVAAAILDKFNGGKSVIKAYINQHPFFLESMSNDLQHQIEEISSKTVGAASQLDGAQFHVDKWLSQLLDSTYRVIKEEWSTISQIFPKPVIVIKRFIRRIFEETIQSYLGKLLTKAREYSNLSYLRTVHSSHAATRNLVERLKLFDIQVVTPTIAAMDMARRICGNNEDRGNRLTRLNRGFANPAFSQTIGGSKKDDEASMAIREISVALSGKSPRSGEVDQATGILHATLDQCLDELFVSYIEGNRYIRDEQSHLNEALKAIIDVFSKAKVEKKPGTKSQGLFSSMWSSSGSPIGHSPTYRAQVDQKDKAQFQPDDTFCSLAQELSVKVFKIHSESVSRSVETVRSSELSQTIIPLFKQAMTIYSTDFVLPLIDDMEKSLRDSRIRPNVDILKLVQVINRAIILIQIHFQKVLAPLVTGSHTAYQDIVAIKNSTMHRLESEVNTLVIKLIQASTQWISFTLSKQKKTDFQPSEDNLMALSSSTEPCNDCTEYLSMFCEYANSCFDTQNRTRILAELGNTVHQILSAHYTKFVVSIIGGLVVSNDMSRYRQVIEKFGSPQLSERFDYLRELAKIYMVNAESLKGLLNEGILSTADPNLIKKFVLMREDYRSANLSKLLE</sequence>
<dbReference type="GO" id="GO:0000145">
    <property type="term" value="C:exocyst"/>
    <property type="evidence" value="ECO:0007669"/>
    <property type="project" value="TreeGrafter"/>
</dbReference>
<evidence type="ECO:0000313" key="8">
    <source>
        <dbReference type="EMBL" id="KAJ1921387.1"/>
    </source>
</evidence>
<organism evidence="8 9">
    <name type="scientific">Mycoemilia scoparia</name>
    <dbReference type="NCBI Taxonomy" id="417184"/>
    <lineage>
        <taxon>Eukaryota</taxon>
        <taxon>Fungi</taxon>
        <taxon>Fungi incertae sedis</taxon>
        <taxon>Zoopagomycota</taxon>
        <taxon>Kickxellomycotina</taxon>
        <taxon>Kickxellomycetes</taxon>
        <taxon>Kickxellales</taxon>
        <taxon>Kickxellaceae</taxon>
        <taxon>Mycoemilia</taxon>
    </lineage>
</organism>
<dbReference type="Pfam" id="PF20667">
    <property type="entry name" value="Sec10_N"/>
    <property type="match status" value="1"/>
</dbReference>
<comment type="caution">
    <text evidence="8">The sequence shown here is derived from an EMBL/GenBank/DDBJ whole genome shotgun (WGS) entry which is preliminary data.</text>
</comment>
<reference evidence="8" key="1">
    <citation type="submission" date="2022-07" db="EMBL/GenBank/DDBJ databases">
        <title>Phylogenomic reconstructions and comparative analyses of Kickxellomycotina fungi.</title>
        <authorList>
            <person name="Reynolds N.K."/>
            <person name="Stajich J.E."/>
            <person name="Barry K."/>
            <person name="Grigoriev I.V."/>
            <person name="Crous P."/>
            <person name="Smith M.E."/>
        </authorList>
    </citation>
    <scope>NUCLEOTIDE SEQUENCE</scope>
    <source>
        <strain evidence="8">NBRC 100468</strain>
    </source>
</reference>
<dbReference type="GO" id="GO:0006887">
    <property type="term" value="P:exocytosis"/>
    <property type="evidence" value="ECO:0007669"/>
    <property type="project" value="UniProtKB-KW"/>
</dbReference>
<dbReference type="Proteomes" id="UP001150538">
    <property type="component" value="Unassembled WGS sequence"/>
</dbReference>
<dbReference type="InterPro" id="IPR009976">
    <property type="entry name" value="Sec10-like"/>
</dbReference>
<gene>
    <name evidence="8" type="primary">SEC10</name>
    <name evidence="8" type="ORF">H4219_000704</name>
</gene>
<dbReference type="EMBL" id="JANBPU010000005">
    <property type="protein sequence ID" value="KAJ1921387.1"/>
    <property type="molecule type" value="Genomic_DNA"/>
</dbReference>
<evidence type="ECO:0000256" key="1">
    <source>
        <dbReference type="ARBA" id="ARBA00006572"/>
    </source>
</evidence>
<comment type="similarity">
    <text evidence="1">Belongs to the SEC10 family.</text>
</comment>
<keyword evidence="3" id="KW-0268">Exocytosis</keyword>
<dbReference type="InterPro" id="IPR048627">
    <property type="entry name" value="Sec10_HB"/>
</dbReference>
<accession>A0A9W8A6F9</accession>
<name>A0A9W8A6F9_9FUNG</name>
<proteinExistence type="inferred from homology"/>
<evidence type="ECO:0000256" key="3">
    <source>
        <dbReference type="ARBA" id="ARBA00022483"/>
    </source>
</evidence>
<evidence type="ECO:0000259" key="6">
    <source>
        <dbReference type="Pfam" id="PF07393"/>
    </source>
</evidence>
<evidence type="ECO:0000256" key="2">
    <source>
        <dbReference type="ARBA" id="ARBA00022448"/>
    </source>
</evidence>
<feature type="domain" description="Exocyst complex component Sec10-like alpha-helical bundle" evidence="6">
    <location>
        <begin position="170"/>
        <end position="842"/>
    </location>
</feature>
<evidence type="ECO:0000259" key="7">
    <source>
        <dbReference type="Pfam" id="PF20667"/>
    </source>
</evidence>
<dbReference type="PANTHER" id="PTHR12100">
    <property type="entry name" value="SEC10"/>
    <property type="match status" value="1"/>
</dbReference>
<keyword evidence="9" id="KW-1185">Reference proteome</keyword>
<evidence type="ECO:0000313" key="9">
    <source>
        <dbReference type="Proteomes" id="UP001150538"/>
    </source>
</evidence>
<protein>
    <submittedName>
        <fullName evidence="8">Exocyst complex component 5</fullName>
    </submittedName>
</protein>
<dbReference type="GO" id="GO:0006893">
    <property type="term" value="P:Golgi to plasma membrane transport"/>
    <property type="evidence" value="ECO:0007669"/>
    <property type="project" value="TreeGrafter"/>
</dbReference>
<feature type="domain" description="Exocyst complex component Sec10 N-terminal" evidence="7">
    <location>
        <begin position="48"/>
        <end position="160"/>
    </location>
</feature>
<evidence type="ECO:0000256" key="4">
    <source>
        <dbReference type="ARBA" id="ARBA00023054"/>
    </source>
</evidence>